<evidence type="ECO:0000256" key="5">
    <source>
        <dbReference type="ARBA" id="ARBA00022597"/>
    </source>
</evidence>
<dbReference type="EMBL" id="CP013023">
    <property type="protein sequence ID" value="ANF96962.1"/>
    <property type="molecule type" value="Genomic_DNA"/>
</dbReference>
<evidence type="ECO:0000256" key="8">
    <source>
        <dbReference type="ARBA" id="ARBA00023136"/>
    </source>
</evidence>
<feature type="transmembrane region" description="Helical" evidence="11">
    <location>
        <begin position="213"/>
        <end position="232"/>
    </location>
</feature>
<evidence type="ECO:0000256" key="10">
    <source>
        <dbReference type="ARBA" id="ARBA00035686"/>
    </source>
</evidence>
<keyword evidence="2" id="KW-0813">Transport</keyword>
<dbReference type="RefSeq" id="WP_060535070.1">
    <property type="nucleotide sequence ID" value="NZ_CP013023.1"/>
</dbReference>
<dbReference type="AlphaFoldDB" id="A0A172ZHT1"/>
<dbReference type="GO" id="GO:0005886">
    <property type="term" value="C:plasma membrane"/>
    <property type="evidence" value="ECO:0007669"/>
    <property type="project" value="UniProtKB-SubCell"/>
</dbReference>
<protein>
    <recommendedName>
        <fullName evidence="10">Xylose transport system permease protein XylH</fullName>
    </recommendedName>
</protein>
<feature type="transmembrane region" description="Helical" evidence="11">
    <location>
        <begin position="75"/>
        <end position="93"/>
    </location>
</feature>
<evidence type="ECO:0000256" key="7">
    <source>
        <dbReference type="ARBA" id="ARBA00022989"/>
    </source>
</evidence>
<comment type="subcellular location">
    <subcellularLocation>
        <location evidence="1">Cell membrane</location>
        <topology evidence="1">Multi-pass membrane protein</topology>
    </subcellularLocation>
</comment>
<feature type="transmembrane region" description="Helical" evidence="11">
    <location>
        <begin position="127"/>
        <end position="145"/>
    </location>
</feature>
<dbReference type="GO" id="GO:0022857">
    <property type="term" value="F:transmembrane transporter activity"/>
    <property type="evidence" value="ECO:0007669"/>
    <property type="project" value="InterPro"/>
</dbReference>
<feature type="transmembrane region" description="Helical" evidence="11">
    <location>
        <begin position="21"/>
        <end position="39"/>
    </location>
</feature>
<dbReference type="SUPFAM" id="SSF81345">
    <property type="entry name" value="ABC transporter involved in vitamin B12 uptake, BtuC"/>
    <property type="match status" value="1"/>
</dbReference>
<keyword evidence="8 11" id="KW-0472">Membrane</keyword>
<dbReference type="PANTHER" id="PTHR32196:SF32">
    <property type="entry name" value="XYLOSE TRANSPORT SYSTEM PERMEASE PROTEIN XYLH"/>
    <property type="match status" value="1"/>
</dbReference>
<evidence type="ECO:0000313" key="13">
    <source>
        <dbReference type="Proteomes" id="UP000078148"/>
    </source>
</evidence>
<keyword evidence="13" id="KW-1185">Reference proteome</keyword>
<proteinExistence type="predicted"/>
<gene>
    <name evidence="12" type="ORF">AR543_13735</name>
</gene>
<evidence type="ECO:0000256" key="6">
    <source>
        <dbReference type="ARBA" id="ARBA00022692"/>
    </source>
</evidence>
<evidence type="ECO:0000313" key="12">
    <source>
        <dbReference type="EMBL" id="ANF96962.1"/>
    </source>
</evidence>
<dbReference type="OrthoDB" id="9813906at2"/>
<keyword evidence="3" id="KW-1003">Cell membrane</keyword>
<keyword evidence="5" id="KW-0762">Sugar transport</keyword>
<sequence>MNFFTEARSLLKVNIRDYGMYIALFVIMLTFSIMTDGLFMSSRNISNLLDATGYIAVLAVGMTLVIVIRHIDLSVGFAAGFMGAIAAIMLSQMGMPFYLTIPIILVLGIVIGMFNGVLVASIGIPSFVSSLAAMLIFRGALLQVTEKTGTIIVKDDNFNAIGNGYLPAIAQIGGLNLLALIIGAITILFFIYSEASKRRQKIKYKFEVVSNQIFVVKMLFVSAIIAYVTWILAGYNGFSWTVVITLAVVIIYHFLTTRTVLGRHIYAVGSNPEAAHLSGINVKKITYIVFGSMGMLSALSGILYTSRLQSATTTAGTLFELDAIAAAYVGGVSAAGGVGKVTGSIIGALVMASLSSGMNLLGVGISYQYMIRGGVLALAVIFDVMTRKKRG</sequence>
<feature type="transmembrane region" description="Helical" evidence="11">
    <location>
        <begin position="99"/>
        <end position="120"/>
    </location>
</feature>
<dbReference type="PANTHER" id="PTHR32196">
    <property type="entry name" value="ABC TRANSPORTER PERMEASE PROTEIN YPHD-RELATED-RELATED"/>
    <property type="match status" value="1"/>
</dbReference>
<feature type="transmembrane region" description="Helical" evidence="11">
    <location>
        <begin position="51"/>
        <end position="68"/>
    </location>
</feature>
<keyword evidence="7 11" id="KW-1133">Transmembrane helix</keyword>
<feature type="transmembrane region" description="Helical" evidence="11">
    <location>
        <begin position="238"/>
        <end position="255"/>
    </location>
</feature>
<dbReference type="KEGG" id="pbv:AR543_13735"/>
<keyword evidence="4" id="KW-0997">Cell inner membrane</keyword>
<reference evidence="12 13" key="2">
    <citation type="journal article" date="2016" name="Int. J. Syst. Evol. Microbiol.">
        <title>Paenibacillus bovis sp. nov., isolated from raw yak (Bos grunniens) milk.</title>
        <authorList>
            <person name="Gao C."/>
            <person name="Han J."/>
            <person name="Liu Z."/>
            <person name="Xu X."/>
            <person name="Hang F."/>
            <person name="Wu Z."/>
        </authorList>
    </citation>
    <scope>NUCLEOTIDE SEQUENCE [LARGE SCALE GENOMIC DNA]</scope>
    <source>
        <strain evidence="12 13">BD3526</strain>
    </source>
</reference>
<dbReference type="CDD" id="cd06579">
    <property type="entry name" value="TM_PBP1_transp_AraH_like"/>
    <property type="match status" value="1"/>
</dbReference>
<feature type="transmembrane region" description="Helical" evidence="11">
    <location>
        <begin position="165"/>
        <end position="192"/>
    </location>
</feature>
<keyword evidence="6 11" id="KW-0812">Transmembrane</keyword>
<evidence type="ECO:0000256" key="3">
    <source>
        <dbReference type="ARBA" id="ARBA00022475"/>
    </source>
</evidence>
<feature type="transmembrane region" description="Helical" evidence="11">
    <location>
        <begin position="285"/>
        <end position="306"/>
    </location>
</feature>
<evidence type="ECO:0000256" key="1">
    <source>
        <dbReference type="ARBA" id="ARBA00004651"/>
    </source>
</evidence>
<evidence type="ECO:0000256" key="9">
    <source>
        <dbReference type="ARBA" id="ARBA00035611"/>
    </source>
</evidence>
<dbReference type="Proteomes" id="UP000078148">
    <property type="component" value="Chromosome"/>
</dbReference>
<evidence type="ECO:0000256" key="4">
    <source>
        <dbReference type="ARBA" id="ARBA00022519"/>
    </source>
</evidence>
<accession>A0A172ZHT1</accession>
<evidence type="ECO:0000256" key="11">
    <source>
        <dbReference type="SAM" id="Phobius"/>
    </source>
</evidence>
<organism evidence="12 13">
    <name type="scientific">Paenibacillus bovis</name>
    <dbReference type="NCBI Taxonomy" id="1616788"/>
    <lineage>
        <taxon>Bacteria</taxon>
        <taxon>Bacillati</taxon>
        <taxon>Bacillota</taxon>
        <taxon>Bacilli</taxon>
        <taxon>Bacillales</taxon>
        <taxon>Paenibacillaceae</taxon>
        <taxon>Paenibacillus</taxon>
    </lineage>
</organism>
<dbReference type="InterPro" id="IPR037294">
    <property type="entry name" value="ABC_BtuC-like"/>
</dbReference>
<dbReference type="Pfam" id="PF02653">
    <property type="entry name" value="BPD_transp_2"/>
    <property type="match status" value="1"/>
</dbReference>
<dbReference type="InterPro" id="IPR001851">
    <property type="entry name" value="ABC_transp_permease"/>
</dbReference>
<name>A0A172ZHT1_9BACL</name>
<comment type="function">
    <text evidence="9">Part of the binding-protein-dependent transport system for D-xylose. Probably responsible for the translocation of the substrate across the membrane.</text>
</comment>
<evidence type="ECO:0000256" key="2">
    <source>
        <dbReference type="ARBA" id="ARBA00022448"/>
    </source>
</evidence>
<reference evidence="13" key="1">
    <citation type="submission" date="2015-10" db="EMBL/GenBank/DDBJ databases">
        <title>Genome of Paenibacillus bovis sp. nov.</title>
        <authorList>
            <person name="Wu Z."/>
            <person name="Gao C."/>
            <person name="Liu Z."/>
            <person name="Zheng H."/>
        </authorList>
    </citation>
    <scope>NUCLEOTIDE SEQUENCE [LARGE SCALE GENOMIC DNA]</scope>
    <source>
        <strain evidence="13">BD3526</strain>
    </source>
</reference>
<dbReference type="STRING" id="1616788.AR543_13735"/>
<feature type="transmembrane region" description="Helical" evidence="11">
    <location>
        <begin position="369"/>
        <end position="386"/>
    </location>
</feature>